<dbReference type="OrthoDB" id="871343at2"/>
<reference evidence="2" key="2">
    <citation type="submission" date="2014-07" db="EMBL/GenBank/DDBJ databases">
        <title>Genome sequence of Mangrovimonas yunxiaonensis.</title>
        <authorList>
            <person name="Li Y."/>
            <person name="Zheng T."/>
        </authorList>
    </citation>
    <scope>NUCLEOTIDE SEQUENCE [LARGE SCALE GENOMIC DNA]</scope>
    <source>
        <strain evidence="2">LY01</strain>
    </source>
</reference>
<dbReference type="InterPro" id="IPR043129">
    <property type="entry name" value="ATPase_NBD"/>
</dbReference>
<sequence>MILIADSGSTKCDWIPVDKTGAQVLEKITTKGLNPAILDRDTLKQRIFESPALADCKDAVTLLYFYGAGCGTATPKQMLKEVLLDVFKAAHIEVEEDTMAAVRATINTPFEAAVVCILGTGSNCSYYNGKTLFQNVESLGYSVMDDASGNYFGRALIRGYYFNHMPENIKAAFESQYNLDADYLKYQLYKQPNPNAFLAGFAEFLVLNKTSEYMQGLINDGLRLFFENLVMQYKKELEDVPLHFVGSIAFYIQDDIKAMAKEFGFKTGNFERRPIDGLVKFHTSQL</sequence>
<dbReference type="AlphaFoldDB" id="A0A084THK7"/>
<gene>
    <name evidence="1" type="ORF">IA57_12245</name>
</gene>
<keyword evidence="1" id="KW-0808">Transferase</keyword>
<dbReference type="Gene3D" id="3.30.420.40">
    <property type="match status" value="2"/>
</dbReference>
<proteinExistence type="predicted"/>
<dbReference type="SUPFAM" id="SSF53067">
    <property type="entry name" value="Actin-like ATPase domain"/>
    <property type="match status" value="2"/>
</dbReference>
<dbReference type="Proteomes" id="UP000028521">
    <property type="component" value="Unassembled WGS sequence"/>
</dbReference>
<reference evidence="1 2" key="1">
    <citation type="journal article" date="2014" name="Genome Announc.">
        <title>Draft Genome Sequence of the Algicidal Bacterium Mangrovimonas yunxiaonensis Strain LY01.</title>
        <authorList>
            <person name="Li Y."/>
            <person name="Zhu H."/>
            <person name="Li C."/>
            <person name="Zhang H."/>
            <person name="Chen Z."/>
            <person name="Zheng W."/>
            <person name="Xu H."/>
            <person name="Zheng T."/>
        </authorList>
    </citation>
    <scope>NUCLEOTIDE SEQUENCE [LARGE SCALE GENOMIC DNA]</scope>
    <source>
        <strain evidence="1 2">LY01</strain>
    </source>
</reference>
<dbReference type="GO" id="GO:0016301">
    <property type="term" value="F:kinase activity"/>
    <property type="evidence" value="ECO:0007669"/>
    <property type="project" value="UniProtKB-KW"/>
</dbReference>
<evidence type="ECO:0000313" key="2">
    <source>
        <dbReference type="Proteomes" id="UP000028521"/>
    </source>
</evidence>
<keyword evidence="1" id="KW-0418">Kinase</keyword>
<dbReference type="CDD" id="cd24079">
    <property type="entry name" value="ASKHA_NBD_PG1100-like"/>
    <property type="match status" value="1"/>
</dbReference>
<name>A0A084THK7_9FLAO</name>
<organism evidence="1 2">
    <name type="scientific">Mangrovimonas yunxiaonensis</name>
    <dbReference type="NCBI Taxonomy" id="1197477"/>
    <lineage>
        <taxon>Bacteria</taxon>
        <taxon>Pseudomonadati</taxon>
        <taxon>Bacteroidota</taxon>
        <taxon>Flavobacteriia</taxon>
        <taxon>Flavobacteriales</taxon>
        <taxon>Flavobacteriaceae</taxon>
        <taxon>Mangrovimonas</taxon>
    </lineage>
</organism>
<comment type="caution">
    <text evidence="1">The sequence shown here is derived from an EMBL/GenBank/DDBJ whole genome shotgun (WGS) entry which is preliminary data.</text>
</comment>
<dbReference type="STRING" id="1197477.IA57_12245"/>
<dbReference type="RefSeq" id="WP_036123954.1">
    <property type="nucleotide sequence ID" value="NZ_BMET01000003.1"/>
</dbReference>
<dbReference type="Gene3D" id="1.10.720.160">
    <property type="match status" value="1"/>
</dbReference>
<dbReference type="EMBL" id="JPFK01000009">
    <property type="protein sequence ID" value="KFB00193.1"/>
    <property type="molecule type" value="Genomic_DNA"/>
</dbReference>
<evidence type="ECO:0000313" key="1">
    <source>
        <dbReference type="EMBL" id="KFB00193.1"/>
    </source>
</evidence>
<dbReference type="eggNOG" id="COG2971">
    <property type="taxonomic scope" value="Bacteria"/>
</dbReference>
<protein>
    <submittedName>
        <fullName evidence="1">N-acetylglucosamine kinase</fullName>
    </submittedName>
</protein>
<accession>A0A084THK7</accession>
<keyword evidence="2" id="KW-1185">Reference proteome</keyword>